<evidence type="ECO:0000256" key="3">
    <source>
        <dbReference type="SAM" id="MobiDB-lite"/>
    </source>
</evidence>
<reference evidence="4 5" key="1">
    <citation type="submission" date="2018-02" db="EMBL/GenBank/DDBJ databases">
        <title>Draft Genome of Achromobacter spanius stain 6.</title>
        <authorList>
            <person name="Gunasekera T.S."/>
            <person name="Radwan O."/>
            <person name="Ruiz O.N."/>
        </authorList>
    </citation>
    <scope>NUCLEOTIDE SEQUENCE [LARGE SCALE GENOMIC DNA]</scope>
    <source>
        <strain evidence="4 5">6</strain>
    </source>
</reference>
<evidence type="ECO:0000313" key="4">
    <source>
        <dbReference type="EMBL" id="PPA78219.1"/>
    </source>
</evidence>
<evidence type="ECO:0000256" key="1">
    <source>
        <dbReference type="ARBA" id="ARBA00005622"/>
    </source>
</evidence>
<dbReference type="SUPFAM" id="SSF53474">
    <property type="entry name" value="alpha/beta-Hydrolases"/>
    <property type="match status" value="1"/>
</dbReference>
<protein>
    <submittedName>
        <fullName evidence="4">Ferric-enterobactin hydrolase</fullName>
    </submittedName>
</protein>
<dbReference type="Pfam" id="PF00756">
    <property type="entry name" value="Esterase"/>
    <property type="match status" value="1"/>
</dbReference>
<proteinExistence type="inferred from homology"/>
<dbReference type="InterPro" id="IPR052558">
    <property type="entry name" value="Siderophore_Hydrolase_D"/>
</dbReference>
<dbReference type="OrthoDB" id="9784036at2"/>
<dbReference type="AlphaFoldDB" id="A0A2S5GYZ6"/>
<keyword evidence="2 4" id="KW-0378">Hydrolase</keyword>
<sequence length="284" mass="30017">MGQHNFPALPPQPAEIAIGVAAADIHHHLVTAPDGKRVYRLSVWTPPLDPAPPTGYPLLLMLDGAAVFDSLTRTQAALPPGRSLQAVVVGVDHDDAKPFDPKANLAARSYDYTPPSPGADAPRGAPNNPDAVGWAKRGGGADHFLDLLLQQVLPLVQARYPVDPGNRNLYGHSYGGLFVLHAALTRPQAFQRYVAASPSIWWNDHTILQALASPAAVLPAGIDVTVMAGAEAKGQDDAPGSPESVVRALSRITHVRADLQVFPGLGHGAMLPASLAATLQRYVR</sequence>
<dbReference type="Gene3D" id="3.40.50.1820">
    <property type="entry name" value="alpha/beta hydrolase"/>
    <property type="match status" value="1"/>
</dbReference>
<organism evidence="4 5">
    <name type="scientific">Achromobacter spanius</name>
    <dbReference type="NCBI Taxonomy" id="217203"/>
    <lineage>
        <taxon>Bacteria</taxon>
        <taxon>Pseudomonadati</taxon>
        <taxon>Pseudomonadota</taxon>
        <taxon>Betaproteobacteria</taxon>
        <taxon>Burkholderiales</taxon>
        <taxon>Alcaligenaceae</taxon>
        <taxon>Achromobacter</taxon>
    </lineage>
</organism>
<gene>
    <name evidence="4" type="ORF">C4E15_02780</name>
</gene>
<comment type="similarity">
    <text evidence="1">Belongs to the esterase D family.</text>
</comment>
<dbReference type="PANTHER" id="PTHR40841:SF2">
    <property type="entry name" value="SIDEROPHORE-DEGRADING ESTERASE (EUROFUNG)"/>
    <property type="match status" value="1"/>
</dbReference>
<dbReference type="Proteomes" id="UP000239990">
    <property type="component" value="Unassembled WGS sequence"/>
</dbReference>
<dbReference type="GO" id="GO:0016788">
    <property type="term" value="F:hydrolase activity, acting on ester bonds"/>
    <property type="evidence" value="ECO:0007669"/>
    <property type="project" value="TreeGrafter"/>
</dbReference>
<comment type="caution">
    <text evidence="4">The sequence shown here is derived from an EMBL/GenBank/DDBJ whole genome shotgun (WGS) entry which is preliminary data.</text>
</comment>
<feature type="region of interest" description="Disordered" evidence="3">
    <location>
        <begin position="107"/>
        <end position="127"/>
    </location>
</feature>
<evidence type="ECO:0000313" key="5">
    <source>
        <dbReference type="Proteomes" id="UP000239990"/>
    </source>
</evidence>
<dbReference type="EMBL" id="PREU01000001">
    <property type="protein sequence ID" value="PPA78219.1"/>
    <property type="molecule type" value="Genomic_DNA"/>
</dbReference>
<name>A0A2S5GYZ6_9BURK</name>
<dbReference type="RefSeq" id="WP_104142192.1">
    <property type="nucleotide sequence ID" value="NZ_PREU01000001.1"/>
</dbReference>
<dbReference type="InterPro" id="IPR000801">
    <property type="entry name" value="Esterase-like"/>
</dbReference>
<dbReference type="InterPro" id="IPR029058">
    <property type="entry name" value="AB_hydrolase_fold"/>
</dbReference>
<accession>A0A2S5GYZ6</accession>
<evidence type="ECO:0000256" key="2">
    <source>
        <dbReference type="ARBA" id="ARBA00022801"/>
    </source>
</evidence>
<dbReference type="PANTHER" id="PTHR40841">
    <property type="entry name" value="SIDEROPHORE TRIACETYLFUSARININE C ESTERASE"/>
    <property type="match status" value="1"/>
</dbReference>